<reference evidence="3" key="1">
    <citation type="submission" date="2023-07" db="EMBL/GenBank/DDBJ databases">
        <title>A draft genome of Kazachstania heterogenica Y-27499.</title>
        <authorList>
            <person name="Donic C."/>
            <person name="Kralova J.S."/>
            <person name="Fidel L."/>
            <person name="Ben-Dor S."/>
            <person name="Jung S."/>
        </authorList>
    </citation>
    <scope>NUCLEOTIDE SEQUENCE [LARGE SCALE GENOMIC DNA]</scope>
    <source>
        <strain evidence="3">Y27499</strain>
    </source>
</reference>
<evidence type="ECO:0000313" key="2">
    <source>
        <dbReference type="EMBL" id="KAK5779960.1"/>
    </source>
</evidence>
<dbReference type="InterPro" id="IPR023473">
    <property type="entry name" value="AMMECR1"/>
</dbReference>
<feature type="domain" description="AMMECR1" evidence="1">
    <location>
        <begin position="26"/>
        <end position="240"/>
    </location>
</feature>
<dbReference type="PANTHER" id="PTHR13016:SF0">
    <property type="entry name" value="AMME SYNDROME CANDIDATE GENE 1 PROTEIN"/>
    <property type="match status" value="1"/>
</dbReference>
<evidence type="ECO:0000313" key="3">
    <source>
        <dbReference type="Proteomes" id="UP001306508"/>
    </source>
</evidence>
<name>A0AAN7WHJ7_9SACH</name>
<dbReference type="InterPro" id="IPR036071">
    <property type="entry name" value="AMMECR1_dom_sf"/>
</dbReference>
<dbReference type="InterPro" id="IPR002733">
    <property type="entry name" value="AMMECR1_domain"/>
</dbReference>
<comment type="caution">
    <text evidence="2">The sequence shown here is derived from an EMBL/GenBank/DDBJ whole genome shotgun (WGS) entry which is preliminary data.</text>
</comment>
<dbReference type="Gene3D" id="3.30.700.20">
    <property type="entry name" value="Hypothetical protein ph0010, domain 1"/>
    <property type="match status" value="1"/>
</dbReference>
<dbReference type="Gene3D" id="3.30.1490.150">
    <property type="entry name" value="Hypothetical protein ph0010, domain 2"/>
    <property type="match status" value="1"/>
</dbReference>
<keyword evidence="3" id="KW-1185">Reference proteome</keyword>
<dbReference type="EMBL" id="JAWIZZ010000045">
    <property type="protein sequence ID" value="KAK5779960.1"/>
    <property type="molecule type" value="Genomic_DNA"/>
</dbReference>
<sequence length="250" mass="29290">MDLIEEDKISPYAFWAFYSLYNHLNKGSKFEGNHKSSDHIKFDPSLNIINQKLFPEFDPTDFNEKKSLFITWKKKAKHGNEYHLRGCIGTFSKLPCYYGIERYSLLASLEDPRFPPITKNELPLLKCGCNILSNFTTIYLNNNQTITGDILDWEIGKHGIELKFRYPFKHGKLLSATFLPDVMVEQRWDKRDTFINLIEKADVLASPAEIFENYDKYFVQVIRYEGHKSMIAYDQFESKLKELKNVSESL</sequence>
<dbReference type="Pfam" id="PF01871">
    <property type="entry name" value="AMMECR1"/>
    <property type="match status" value="1"/>
</dbReference>
<dbReference type="PANTHER" id="PTHR13016">
    <property type="entry name" value="AMMECR1 HOMOLOG"/>
    <property type="match status" value="1"/>
</dbReference>
<dbReference type="SUPFAM" id="SSF143447">
    <property type="entry name" value="AMMECR1-like"/>
    <property type="match status" value="1"/>
</dbReference>
<organism evidence="2 3">
    <name type="scientific">Arxiozyma heterogenica</name>
    <dbReference type="NCBI Taxonomy" id="278026"/>
    <lineage>
        <taxon>Eukaryota</taxon>
        <taxon>Fungi</taxon>
        <taxon>Dikarya</taxon>
        <taxon>Ascomycota</taxon>
        <taxon>Saccharomycotina</taxon>
        <taxon>Saccharomycetes</taxon>
        <taxon>Saccharomycetales</taxon>
        <taxon>Saccharomycetaceae</taxon>
        <taxon>Arxiozyma</taxon>
    </lineage>
</organism>
<dbReference type="AlphaFoldDB" id="A0AAN7WHJ7"/>
<dbReference type="NCBIfam" id="TIGR00296">
    <property type="entry name" value="TIGR00296 family protein"/>
    <property type="match status" value="1"/>
</dbReference>
<proteinExistence type="predicted"/>
<dbReference type="InterPro" id="IPR027485">
    <property type="entry name" value="AMMECR1_N"/>
</dbReference>
<protein>
    <recommendedName>
        <fullName evidence="1">AMMECR1 domain-containing protein</fullName>
    </recommendedName>
</protein>
<accession>A0AAN7WHJ7</accession>
<dbReference type="PROSITE" id="PS51112">
    <property type="entry name" value="AMMECR1"/>
    <property type="match status" value="1"/>
</dbReference>
<gene>
    <name evidence="2" type="ORF">RI543_002500</name>
</gene>
<dbReference type="Proteomes" id="UP001306508">
    <property type="component" value="Unassembled WGS sequence"/>
</dbReference>
<evidence type="ECO:0000259" key="1">
    <source>
        <dbReference type="PROSITE" id="PS51112"/>
    </source>
</evidence>